<sequence>MVYPHLYVCVYHDNMKGCHGTFLVGRFSMSCRSKTVFQFPILQMVAMVLEHFEIAPSQLMPNSWQLLLALQVLTERHDIMFGMPELLHGYFIREHDGEKCRFSLNARKKIKRLIIGLNSGDKGWKGSYFLASGDLVLSRDYRFPLAWSRGRRLSTQPVEGLLVNECISKILAISESQRDCWFLLSSEVLASSSLWAHAFGRTKSHLSLCGPLNSTEREVADHVMSRVIGSSLDALERRKAKEKKKSKTRASSTGPVDPPASSYGLPSQTELPDDASSIVRKRKLYNTDFWRGWFDRVFFPADSSAFSNPGVVALGEGLLFPEDRVRYEELGQVKAAEKELTSLKESSGAHISSLEDRLENCQLEVEIATRAFVMNEHKKGKYTSWEVDKAIAEYAELCQMLGMLHMLEKQSEDEVRGVGPSDDGNDQA</sequence>
<evidence type="ECO:0000313" key="2">
    <source>
        <dbReference type="EMBL" id="KAL2481687.1"/>
    </source>
</evidence>
<organism evidence="2 3">
    <name type="scientific">Abeliophyllum distichum</name>
    <dbReference type="NCBI Taxonomy" id="126358"/>
    <lineage>
        <taxon>Eukaryota</taxon>
        <taxon>Viridiplantae</taxon>
        <taxon>Streptophyta</taxon>
        <taxon>Embryophyta</taxon>
        <taxon>Tracheophyta</taxon>
        <taxon>Spermatophyta</taxon>
        <taxon>Magnoliopsida</taxon>
        <taxon>eudicotyledons</taxon>
        <taxon>Gunneridae</taxon>
        <taxon>Pentapetalae</taxon>
        <taxon>asterids</taxon>
        <taxon>lamiids</taxon>
        <taxon>Lamiales</taxon>
        <taxon>Oleaceae</taxon>
        <taxon>Forsythieae</taxon>
        <taxon>Abeliophyllum</taxon>
    </lineage>
</organism>
<dbReference type="AlphaFoldDB" id="A0ABD1R0Y6"/>
<comment type="caution">
    <text evidence="2">The sequence shown here is derived from an EMBL/GenBank/DDBJ whole genome shotgun (WGS) entry which is preliminary data.</text>
</comment>
<name>A0ABD1R0Y6_9LAMI</name>
<protein>
    <submittedName>
        <fullName evidence="2">Uncharacterized protein</fullName>
    </submittedName>
</protein>
<evidence type="ECO:0000256" key="1">
    <source>
        <dbReference type="SAM" id="MobiDB-lite"/>
    </source>
</evidence>
<dbReference type="Proteomes" id="UP001604336">
    <property type="component" value="Unassembled WGS sequence"/>
</dbReference>
<proteinExistence type="predicted"/>
<reference evidence="3" key="1">
    <citation type="submission" date="2024-07" db="EMBL/GenBank/DDBJ databases">
        <title>Two chromosome-level genome assemblies of Korean endemic species Abeliophyllum distichum and Forsythia ovata (Oleaceae).</title>
        <authorList>
            <person name="Jang H."/>
        </authorList>
    </citation>
    <scope>NUCLEOTIDE SEQUENCE [LARGE SCALE GENOMIC DNA]</scope>
</reference>
<keyword evidence="3" id="KW-1185">Reference proteome</keyword>
<accession>A0ABD1R0Y6</accession>
<gene>
    <name evidence="2" type="ORF">Adt_34653</name>
</gene>
<evidence type="ECO:0000313" key="3">
    <source>
        <dbReference type="Proteomes" id="UP001604336"/>
    </source>
</evidence>
<dbReference type="EMBL" id="JBFOLK010000010">
    <property type="protein sequence ID" value="KAL2481687.1"/>
    <property type="molecule type" value="Genomic_DNA"/>
</dbReference>
<feature type="region of interest" description="Disordered" evidence="1">
    <location>
        <begin position="239"/>
        <end position="272"/>
    </location>
</feature>